<dbReference type="AlphaFoldDB" id="A0A8X6NRS3"/>
<evidence type="ECO:0000313" key="1">
    <source>
        <dbReference type="EMBL" id="GFT31585.1"/>
    </source>
</evidence>
<dbReference type="EMBL" id="BMAW01107949">
    <property type="protein sequence ID" value="GFT31585.1"/>
    <property type="molecule type" value="Genomic_DNA"/>
</dbReference>
<gene>
    <name evidence="1" type="ORF">NPIL_642081</name>
</gene>
<dbReference type="Proteomes" id="UP000887013">
    <property type="component" value="Unassembled WGS sequence"/>
</dbReference>
<organism evidence="1 2">
    <name type="scientific">Nephila pilipes</name>
    <name type="common">Giant wood spider</name>
    <name type="synonym">Nephila maculata</name>
    <dbReference type="NCBI Taxonomy" id="299642"/>
    <lineage>
        <taxon>Eukaryota</taxon>
        <taxon>Metazoa</taxon>
        <taxon>Ecdysozoa</taxon>
        <taxon>Arthropoda</taxon>
        <taxon>Chelicerata</taxon>
        <taxon>Arachnida</taxon>
        <taxon>Araneae</taxon>
        <taxon>Araneomorphae</taxon>
        <taxon>Entelegynae</taxon>
        <taxon>Araneoidea</taxon>
        <taxon>Nephilidae</taxon>
        <taxon>Nephila</taxon>
    </lineage>
</organism>
<comment type="caution">
    <text evidence="1">The sequence shown here is derived from an EMBL/GenBank/DDBJ whole genome shotgun (WGS) entry which is preliminary data.</text>
</comment>
<evidence type="ECO:0000313" key="2">
    <source>
        <dbReference type="Proteomes" id="UP000887013"/>
    </source>
</evidence>
<keyword evidence="2" id="KW-1185">Reference proteome</keyword>
<proteinExistence type="predicted"/>
<protein>
    <submittedName>
        <fullName evidence="1">Uncharacterized protein</fullName>
    </submittedName>
</protein>
<sequence>MVEYSGLYSMISWTMISVSHTLFGSSPSYPVIYLTIVCDIPSRVFIRFISLFNRSIFISTTLKELEGTELSTSERGIWPFAEEYPSWELGILALFAEEYPPSVMGIRYHFICRRIPNFLSWEFI</sequence>
<name>A0A8X6NRS3_NEPPI</name>
<accession>A0A8X6NRS3</accession>
<reference evidence="1" key="1">
    <citation type="submission" date="2020-08" db="EMBL/GenBank/DDBJ databases">
        <title>Multicomponent nature underlies the extraordinary mechanical properties of spider dragline silk.</title>
        <authorList>
            <person name="Kono N."/>
            <person name="Nakamura H."/>
            <person name="Mori M."/>
            <person name="Yoshida Y."/>
            <person name="Ohtoshi R."/>
            <person name="Malay A.D."/>
            <person name="Moran D.A.P."/>
            <person name="Tomita M."/>
            <person name="Numata K."/>
            <person name="Arakawa K."/>
        </authorList>
    </citation>
    <scope>NUCLEOTIDE SEQUENCE</scope>
</reference>